<protein>
    <submittedName>
        <fullName evidence="1">Uncharacterized protein</fullName>
    </submittedName>
</protein>
<accession>T2PI75</accession>
<dbReference type="PATRIC" id="fig|1261062.4.peg.1334"/>
<organism evidence="1 2">
    <name type="scientific">Gardnerella pickettii JCP8017A</name>
    <dbReference type="NCBI Taxonomy" id="1261062"/>
    <lineage>
        <taxon>Bacteria</taxon>
        <taxon>Bacillati</taxon>
        <taxon>Actinomycetota</taxon>
        <taxon>Actinomycetes</taxon>
        <taxon>Bifidobacteriales</taxon>
        <taxon>Bifidobacteriaceae</taxon>
        <taxon>Gardnerella</taxon>
        <taxon>Gardnerella pickettii</taxon>
    </lineage>
</organism>
<dbReference type="Proteomes" id="UP000015779">
    <property type="component" value="Unassembled WGS sequence"/>
</dbReference>
<evidence type="ECO:0000313" key="2">
    <source>
        <dbReference type="Proteomes" id="UP000015779"/>
    </source>
</evidence>
<feature type="non-terminal residue" evidence="1">
    <location>
        <position position="1"/>
    </location>
</feature>
<dbReference type="EMBL" id="ATJN01000184">
    <property type="protein sequence ID" value="EPI48893.1"/>
    <property type="molecule type" value="Genomic_DNA"/>
</dbReference>
<reference evidence="1 2" key="1">
    <citation type="submission" date="2013-06" db="EMBL/GenBank/DDBJ databases">
        <authorList>
            <person name="Weinstock G."/>
            <person name="Sodergren E."/>
            <person name="Lobos E.A."/>
            <person name="Fulton L."/>
            <person name="Fulton R."/>
            <person name="Courtney L."/>
            <person name="Fronick C."/>
            <person name="O'Laughlin M."/>
            <person name="Godfrey J."/>
            <person name="Wilson R.M."/>
            <person name="Miner T."/>
            <person name="Farmer C."/>
            <person name="Delehaunty K."/>
            <person name="Cordes M."/>
            <person name="Minx P."/>
            <person name="Tomlinson C."/>
            <person name="Chen J."/>
            <person name="Wollam A."/>
            <person name="Pepin K.H."/>
            <person name="Bhonagiri V."/>
            <person name="Zhang X."/>
            <person name="Warren W."/>
            <person name="Mitreva M."/>
            <person name="Mardis E.R."/>
            <person name="Wilson R.K."/>
        </authorList>
    </citation>
    <scope>NUCLEOTIDE SEQUENCE [LARGE SCALE GENOMIC DNA]</scope>
    <source>
        <strain evidence="1 2">JCP8017A</strain>
    </source>
</reference>
<name>T2PI75_9BIFI</name>
<gene>
    <name evidence="1" type="ORF">HMPREF1577_01546</name>
</gene>
<comment type="caution">
    <text evidence="1">The sequence shown here is derived from an EMBL/GenBank/DDBJ whole genome shotgun (WGS) entry which is preliminary data.</text>
</comment>
<proteinExistence type="predicted"/>
<dbReference type="HOGENOM" id="CLU_1307178_0_0_11"/>
<sequence length="210" mass="22849">CAGKTADTRMELIWRDGNASTQFVINAATGCSSAVDSLPSNRDWSVVFKGVACPDFGKIRVFVGQNQLESKAVEVLYEGEEGDLSLSVSVCNVPVGDCVRVIVDGGLCIAQDPKIGDCYRLLLQAQMPYRGKEIAFDAIRQAGGSASAISELCALEYTSESEFERYQQSVDLTNAHAPQHPEVAKWAQWKCTLPDSVKRALEEILLRSAL</sequence>
<evidence type="ECO:0000313" key="1">
    <source>
        <dbReference type="EMBL" id="EPI48893.1"/>
    </source>
</evidence>
<dbReference type="AlphaFoldDB" id="T2PI75"/>